<keyword evidence="2" id="KW-1133">Transmembrane helix</keyword>
<feature type="region of interest" description="Disordered" evidence="1">
    <location>
        <begin position="432"/>
        <end position="491"/>
    </location>
</feature>
<feature type="compositionally biased region" description="Low complexity" evidence="1">
    <location>
        <begin position="236"/>
        <end position="245"/>
    </location>
</feature>
<feature type="compositionally biased region" description="Basic and acidic residues" evidence="1">
    <location>
        <begin position="166"/>
        <end position="180"/>
    </location>
</feature>
<feature type="region of interest" description="Disordered" evidence="1">
    <location>
        <begin position="589"/>
        <end position="615"/>
    </location>
</feature>
<feature type="compositionally biased region" description="Polar residues" evidence="1">
    <location>
        <begin position="459"/>
        <end position="470"/>
    </location>
</feature>
<reference evidence="3 4" key="1">
    <citation type="submission" date="2024-10" db="EMBL/GenBank/DDBJ databases">
        <title>Updated reference genomes for cyclostephanoid diatoms.</title>
        <authorList>
            <person name="Roberts W.R."/>
            <person name="Alverson A.J."/>
        </authorList>
    </citation>
    <scope>NUCLEOTIDE SEQUENCE [LARGE SCALE GENOMIC DNA]</scope>
    <source>
        <strain evidence="3 4">AJA010-31</strain>
    </source>
</reference>
<comment type="caution">
    <text evidence="3">The sequence shown here is derived from an EMBL/GenBank/DDBJ whole genome shotgun (WGS) entry which is preliminary data.</text>
</comment>
<keyword evidence="2" id="KW-0472">Membrane</keyword>
<feature type="transmembrane region" description="Helical" evidence="2">
    <location>
        <begin position="701"/>
        <end position="722"/>
    </location>
</feature>
<sequence length="1327" mass="145443">MMPSPQQGMRTRPSVSNLKTLRRSNSNALEQQQNEHAQAIERRMSMRAPMQKSEGIPRVKSSEKIDWSARSDMALDQPSRGGRPIDLGTLSNQLGVPRGQSRGTVRKPMQRRSSSKFNTDNNAIDWNARSDLTDVRQSRVASRRGSNFDDARKRSHSLDNLPEHAAVFHDRPKVQERKSDPLLGSNLDFGDVQENLYDEVLMDLFASVANNGQGNPELPPKQQRRNSVMSKQTIKSSKSNESMSSAVHRASVRRNSNWEDAQFQPAPNSPFTSTKLSSSRSQENLDEAFLQPRKSSADQKFRSRSHDNLEEAFQKQQQQQLQKRRSSGLNFSVRSSSSHDNLDEAFLQRRNSVVKRNNNLRNSRSHDNLDQVFGQQGIKHPGSPQRPMQRVNNLKEGGNMLKMLKLATQIEQERMNNPEDQDAQERIRNFTSQIETLRIKSQEDRDRKRNSDDERRSSAELSNSGISNLTGYDASDEEMRRLSNASARSGSSAGMIITEIVPANIPGANGGRRKKSFTKSRMRRPSIDKIKEFVQAPPLTRRTSRITSVGFSTDSNGDVPINIPKRSSNADLQKLKLFDDINAVTASPTTRLDTSDKQTKTKPNKISRLDSSDRAKIVTPNTADNDRQRMRLYDELVSASNTDRKLSPPNQEGTASTMQPLHTTQTHPLLDRSLKSINSFGSKKKKTTHRRRWCREKDKKVMLGLVFLLLGIIGGYLVFLYAPGLNSESSNNQDAADTDSEPSIVISTDLSTTVSKINGTAANEPSKTDVTSANTNQSNSTAIAPPPPDIEGMCSVSNLPGSLSKCLSACLPSACCYPGYDDESCLDESDPESKDACYAYRPYCDVFYDPWADGTEGVLRNVTDDMVNMCSGGKNIVMNEGSTSDSLSTGVKRLRGHHIQVDTSHESLRKLKAASDHETCEQYCIAGRCCIVPVITFPESSGLILSPTGVYTNATNGEFVVTSCQASNSRNIQLCVQYEAICSIDEDNASGLSSKIPTQNPVELPTILVPKPAPSTSPAQSAVSSSTNGPTPSAPSNIGLATDRQTPVPSSRANQVTDQPSKITPEVSNQPTQAPVIIFNETTSAGNFSVNTTDLLSSQVPSQSPSPSTTQVPSAINVSSTASIIIPSAPVADIEEACTSDKAVFLISTGDPHARSKCIKACQEGICCFTTQLGYDWMDSCYDDNKQVCAEYSACLILQGEDTSQPSGQTNATAVDPVNSDNETSYYTENEYGDSSQTIEIPAENVTAAANETDEITVGPPTPDQDLSVLCSEDNITQTSGLKKCIKACDNGRCCGATDETECFTTHNEICSLYAPCNNAYNLLYSD</sequence>
<keyword evidence="4" id="KW-1185">Reference proteome</keyword>
<feature type="compositionally biased region" description="Basic and acidic residues" evidence="1">
    <location>
        <begin position="55"/>
        <end position="69"/>
    </location>
</feature>
<name>A0ABD3MPV1_9STRA</name>
<feature type="compositionally biased region" description="Polar residues" evidence="1">
    <location>
        <begin position="1"/>
        <end position="36"/>
    </location>
</feature>
<feature type="region of interest" description="Disordered" evidence="1">
    <location>
        <begin position="639"/>
        <end position="662"/>
    </location>
</feature>
<feature type="compositionally biased region" description="Low complexity" evidence="1">
    <location>
        <begin position="1014"/>
        <end position="1026"/>
    </location>
</feature>
<feature type="region of interest" description="Disordered" evidence="1">
    <location>
        <begin position="211"/>
        <end position="344"/>
    </location>
</feature>
<evidence type="ECO:0000256" key="2">
    <source>
        <dbReference type="SAM" id="Phobius"/>
    </source>
</evidence>
<proteinExistence type="predicted"/>
<feature type="compositionally biased region" description="Polar residues" evidence="1">
    <location>
        <begin position="253"/>
        <end position="282"/>
    </location>
</feature>
<feature type="region of interest" description="Disordered" evidence="1">
    <location>
        <begin position="356"/>
        <end position="389"/>
    </location>
</feature>
<accession>A0ABD3MPV1</accession>
<dbReference type="Proteomes" id="UP001530400">
    <property type="component" value="Unassembled WGS sequence"/>
</dbReference>
<keyword evidence="2" id="KW-0812">Transmembrane</keyword>
<feature type="compositionally biased region" description="Polar residues" evidence="1">
    <location>
        <begin position="1027"/>
        <end position="1036"/>
    </location>
</feature>
<organism evidence="3 4">
    <name type="scientific">Cyclotella atomus</name>
    <dbReference type="NCBI Taxonomy" id="382360"/>
    <lineage>
        <taxon>Eukaryota</taxon>
        <taxon>Sar</taxon>
        <taxon>Stramenopiles</taxon>
        <taxon>Ochrophyta</taxon>
        <taxon>Bacillariophyta</taxon>
        <taxon>Coscinodiscophyceae</taxon>
        <taxon>Thalassiosirophycidae</taxon>
        <taxon>Stephanodiscales</taxon>
        <taxon>Stephanodiscaceae</taxon>
        <taxon>Cyclotella</taxon>
    </lineage>
</organism>
<feature type="region of interest" description="Disordered" evidence="1">
    <location>
        <begin position="1"/>
        <end position="122"/>
    </location>
</feature>
<feature type="compositionally biased region" description="Polar residues" evidence="1">
    <location>
        <begin position="1043"/>
        <end position="1068"/>
    </location>
</feature>
<dbReference type="EMBL" id="JALLPJ020001393">
    <property type="protein sequence ID" value="KAL3765948.1"/>
    <property type="molecule type" value="Genomic_DNA"/>
</dbReference>
<feature type="compositionally biased region" description="Polar residues" evidence="1">
    <location>
        <begin position="759"/>
        <end position="782"/>
    </location>
</feature>
<feature type="compositionally biased region" description="Basic and acidic residues" evidence="1">
    <location>
        <begin position="295"/>
        <end position="313"/>
    </location>
</feature>
<feature type="compositionally biased region" description="Low complexity" evidence="1">
    <location>
        <begin position="482"/>
        <end position="491"/>
    </location>
</feature>
<feature type="compositionally biased region" description="Polar residues" evidence="1">
    <location>
        <begin position="648"/>
        <end position="662"/>
    </location>
</feature>
<evidence type="ECO:0000313" key="3">
    <source>
        <dbReference type="EMBL" id="KAL3765948.1"/>
    </source>
</evidence>
<evidence type="ECO:0008006" key="5">
    <source>
        <dbReference type="Google" id="ProtNLM"/>
    </source>
</evidence>
<evidence type="ECO:0000313" key="4">
    <source>
        <dbReference type="Proteomes" id="UP001530400"/>
    </source>
</evidence>
<feature type="region of interest" description="Disordered" evidence="1">
    <location>
        <begin position="759"/>
        <end position="786"/>
    </location>
</feature>
<evidence type="ECO:0000256" key="1">
    <source>
        <dbReference type="SAM" id="MobiDB-lite"/>
    </source>
</evidence>
<feature type="region of interest" description="Disordered" evidence="1">
    <location>
        <begin position="134"/>
        <end position="185"/>
    </location>
</feature>
<gene>
    <name evidence="3" type="ORF">ACHAWO_005897</name>
</gene>
<feature type="compositionally biased region" description="Basic and acidic residues" evidence="1">
    <location>
        <begin position="437"/>
        <end position="458"/>
    </location>
</feature>
<feature type="region of interest" description="Disordered" evidence="1">
    <location>
        <begin position="1006"/>
        <end position="1068"/>
    </location>
</feature>
<feature type="compositionally biased region" description="Basic residues" evidence="1">
    <location>
        <begin position="104"/>
        <end position="114"/>
    </location>
</feature>
<feature type="compositionally biased region" description="Polar residues" evidence="1">
    <location>
        <begin position="225"/>
        <end position="235"/>
    </location>
</feature>
<feature type="compositionally biased region" description="Polar residues" evidence="1">
    <location>
        <begin position="327"/>
        <end position="339"/>
    </location>
</feature>
<protein>
    <recommendedName>
        <fullName evidence="5">MANSC domain-containing protein</fullName>
    </recommendedName>
</protein>